<evidence type="ECO:0000256" key="4">
    <source>
        <dbReference type="ARBA" id="ARBA00022989"/>
    </source>
</evidence>
<feature type="chain" id="PRO_5040502906" evidence="12">
    <location>
        <begin position="18"/>
        <end position="391"/>
    </location>
</feature>
<dbReference type="Pfam" id="PF15065">
    <property type="entry name" value="NCU-G1"/>
    <property type="match status" value="1"/>
</dbReference>
<protein>
    <submittedName>
        <fullName evidence="13">Uncharacterized protein</fullName>
    </submittedName>
</protein>
<evidence type="ECO:0000313" key="13">
    <source>
        <dbReference type="EMBL" id="CAH1402711.1"/>
    </source>
</evidence>
<feature type="signal peptide" evidence="12">
    <location>
        <begin position="1"/>
        <end position="17"/>
    </location>
</feature>
<comment type="function">
    <text evidence="8">Required to protect lysosomal transporter MFSD1 from lysosomal proteolysis and for MFSD1 lysosomal localization.</text>
</comment>
<organism evidence="13 14">
    <name type="scientific">Nezara viridula</name>
    <name type="common">Southern green stink bug</name>
    <name type="synonym">Cimex viridulus</name>
    <dbReference type="NCBI Taxonomy" id="85310"/>
    <lineage>
        <taxon>Eukaryota</taxon>
        <taxon>Metazoa</taxon>
        <taxon>Ecdysozoa</taxon>
        <taxon>Arthropoda</taxon>
        <taxon>Hexapoda</taxon>
        <taxon>Insecta</taxon>
        <taxon>Pterygota</taxon>
        <taxon>Neoptera</taxon>
        <taxon>Paraneoptera</taxon>
        <taxon>Hemiptera</taxon>
        <taxon>Heteroptera</taxon>
        <taxon>Panheteroptera</taxon>
        <taxon>Pentatomomorpha</taxon>
        <taxon>Pentatomoidea</taxon>
        <taxon>Pentatomidae</taxon>
        <taxon>Pentatominae</taxon>
        <taxon>Nezara</taxon>
    </lineage>
</organism>
<keyword evidence="2 11" id="KW-0812">Transmembrane</keyword>
<dbReference type="PANTHER" id="PTHR31981">
    <property type="entry name" value="GLYCOSYLATED LYSOSOMAL MEMBRANE PROTEIN"/>
    <property type="match status" value="1"/>
</dbReference>
<name>A0A9P0HJL5_NEZVI</name>
<feature type="transmembrane region" description="Helical" evidence="11">
    <location>
        <begin position="351"/>
        <end position="377"/>
    </location>
</feature>
<sequence length="391" mass="43835">MILQIILIVLLSKFSFAEDRKITMAINPGCGAECKQDSNILIYVRADGLNDTLHHIWDFTNKPTIVLALSPLNTTLMINWTSFKNYEEGALQFSPLPFYTFSYLVDKVIEFNDVNNTAIFDPTVYNKSDSIVHDTNFKWVLDKYVNTTSYASVTMKTDHKHYSHLLKKGCISITLSAFGTMEHSSLQPHLLHTTNATQIDIQFENLSTTKHFKSRFALGLALVSSDSANSTMHLHSRKSLDDEHSPGIFTIGEVKSKQGYLEWRTVAYTSLERSMTNSTGVSSGLFDLPGIQCFDDTALVSLFGSDLDFMLWKELYVSLGEPGDTLYSSNPFISWSFLGGIGVPGNERFSLFILLIVGFGLGVPALLIIIGGIWIVVKRFRQKNDIVFTEM</sequence>
<dbReference type="AlphaFoldDB" id="A0A9P0HJL5"/>
<keyword evidence="4 11" id="KW-1133">Transmembrane helix</keyword>
<evidence type="ECO:0000256" key="12">
    <source>
        <dbReference type="SAM" id="SignalP"/>
    </source>
</evidence>
<dbReference type="PANTHER" id="PTHR31981:SF1">
    <property type="entry name" value="GLYCOSYLATED LYSOSOMAL MEMBRANE PROTEIN"/>
    <property type="match status" value="1"/>
</dbReference>
<comment type="subcellular location">
    <subcellularLocation>
        <location evidence="9">Lysosome membrane</location>
        <topology evidence="9">Single-pass type I membrane protein</topology>
        <orientation evidence="9">Lumenal side</orientation>
    </subcellularLocation>
</comment>
<evidence type="ECO:0000256" key="2">
    <source>
        <dbReference type="ARBA" id="ARBA00022692"/>
    </source>
</evidence>
<evidence type="ECO:0000256" key="6">
    <source>
        <dbReference type="ARBA" id="ARBA00023180"/>
    </source>
</evidence>
<keyword evidence="6" id="KW-0325">Glycoprotein</keyword>
<dbReference type="OrthoDB" id="6264340at2759"/>
<evidence type="ECO:0000256" key="7">
    <source>
        <dbReference type="ARBA" id="ARBA00023228"/>
    </source>
</evidence>
<evidence type="ECO:0000256" key="11">
    <source>
        <dbReference type="SAM" id="Phobius"/>
    </source>
</evidence>
<reference evidence="13" key="1">
    <citation type="submission" date="2022-01" db="EMBL/GenBank/DDBJ databases">
        <authorList>
            <person name="King R."/>
        </authorList>
    </citation>
    <scope>NUCLEOTIDE SEQUENCE</scope>
</reference>
<comment type="subunit">
    <text evidence="10">Interacts (via lumenal domain) with lysosomal protein MFSD1; the interaction starts while both proteins are still in the endoplasmic reticulum and is required for stabilization of MFSD1 in lysosomes but has no direct effect on its targeting to lysosomes or transporter activity.</text>
</comment>
<keyword evidence="7" id="KW-0458">Lysosome</keyword>
<dbReference type="EMBL" id="OV725081">
    <property type="protein sequence ID" value="CAH1402711.1"/>
    <property type="molecule type" value="Genomic_DNA"/>
</dbReference>
<evidence type="ECO:0000256" key="9">
    <source>
        <dbReference type="ARBA" id="ARBA00024189"/>
    </source>
</evidence>
<gene>
    <name evidence="13" type="ORF">NEZAVI_LOCUS11471</name>
</gene>
<keyword evidence="3 12" id="KW-0732">Signal</keyword>
<evidence type="ECO:0000256" key="5">
    <source>
        <dbReference type="ARBA" id="ARBA00023136"/>
    </source>
</evidence>
<accession>A0A9P0HJL5</accession>
<dbReference type="GO" id="GO:0005765">
    <property type="term" value="C:lysosomal membrane"/>
    <property type="evidence" value="ECO:0007669"/>
    <property type="project" value="UniProtKB-SubCell"/>
</dbReference>
<evidence type="ECO:0000256" key="10">
    <source>
        <dbReference type="ARBA" id="ARBA00044960"/>
    </source>
</evidence>
<evidence type="ECO:0000256" key="8">
    <source>
        <dbReference type="ARBA" id="ARBA00024176"/>
    </source>
</evidence>
<keyword evidence="14" id="KW-1185">Reference proteome</keyword>
<dbReference type="Proteomes" id="UP001152798">
    <property type="component" value="Chromosome 5"/>
</dbReference>
<evidence type="ECO:0000313" key="14">
    <source>
        <dbReference type="Proteomes" id="UP001152798"/>
    </source>
</evidence>
<evidence type="ECO:0000256" key="1">
    <source>
        <dbReference type="ARBA" id="ARBA00010599"/>
    </source>
</evidence>
<evidence type="ECO:0000256" key="3">
    <source>
        <dbReference type="ARBA" id="ARBA00022729"/>
    </source>
</evidence>
<keyword evidence="5 11" id="KW-0472">Membrane</keyword>
<proteinExistence type="inferred from homology"/>
<comment type="similarity">
    <text evidence="1">Belongs to the GLMP family.</text>
</comment>
<dbReference type="InterPro" id="IPR029382">
    <property type="entry name" value="NCU-G1"/>
</dbReference>